<dbReference type="Proteomes" id="UP001154078">
    <property type="component" value="Chromosome 6"/>
</dbReference>
<dbReference type="PANTHER" id="PTHR19139">
    <property type="entry name" value="AQUAPORIN TRANSPORTER"/>
    <property type="match status" value="1"/>
</dbReference>
<evidence type="ECO:0000256" key="9">
    <source>
        <dbReference type="RuleBase" id="RU000477"/>
    </source>
</evidence>
<proteinExistence type="inferred from homology"/>
<dbReference type="EMBL" id="OV121137">
    <property type="protein sequence ID" value="CAH0559079.1"/>
    <property type="molecule type" value="Genomic_DNA"/>
</dbReference>
<evidence type="ECO:0000256" key="1">
    <source>
        <dbReference type="ARBA" id="ARBA00004141"/>
    </source>
</evidence>
<evidence type="ECO:0008006" key="13">
    <source>
        <dbReference type="Google" id="ProtNLM"/>
    </source>
</evidence>
<evidence type="ECO:0000256" key="8">
    <source>
        <dbReference type="ARBA" id="ARBA00023136"/>
    </source>
</evidence>
<keyword evidence="5 9" id="KW-0812">Transmembrane</keyword>
<dbReference type="OrthoDB" id="3222at2759"/>
<evidence type="ECO:0000256" key="10">
    <source>
        <dbReference type="SAM" id="Phobius"/>
    </source>
</evidence>
<dbReference type="InterPro" id="IPR034294">
    <property type="entry name" value="Aquaporin_transptr"/>
</dbReference>
<dbReference type="GO" id="GO:0015267">
    <property type="term" value="F:channel activity"/>
    <property type="evidence" value="ECO:0007669"/>
    <property type="project" value="InterPro"/>
</dbReference>
<keyword evidence="6" id="KW-0677">Repeat</keyword>
<evidence type="ECO:0000313" key="11">
    <source>
        <dbReference type="EMBL" id="CAH0559079.1"/>
    </source>
</evidence>
<dbReference type="PRINTS" id="PR02016">
    <property type="entry name" value="AQUAPORIN4"/>
</dbReference>
<keyword evidence="8 10" id="KW-0472">Membrane</keyword>
<evidence type="ECO:0000256" key="4">
    <source>
        <dbReference type="ARBA" id="ARBA00022448"/>
    </source>
</evidence>
<comment type="subunit">
    <text evidence="3">Homotetramer.</text>
</comment>
<keyword evidence="4 9" id="KW-0813">Transport</keyword>
<dbReference type="InterPro" id="IPR000425">
    <property type="entry name" value="MIP"/>
</dbReference>
<evidence type="ECO:0000256" key="5">
    <source>
        <dbReference type="ARBA" id="ARBA00022692"/>
    </source>
</evidence>
<evidence type="ECO:0000256" key="7">
    <source>
        <dbReference type="ARBA" id="ARBA00022989"/>
    </source>
</evidence>
<dbReference type="PANTHER" id="PTHR19139:SF291">
    <property type="entry name" value="AQUAPORIN"/>
    <property type="match status" value="1"/>
</dbReference>
<keyword evidence="7 10" id="KW-1133">Transmembrane helix</keyword>
<evidence type="ECO:0000256" key="3">
    <source>
        <dbReference type="ARBA" id="ARBA00011881"/>
    </source>
</evidence>
<keyword evidence="12" id="KW-1185">Reference proteome</keyword>
<evidence type="ECO:0000313" key="12">
    <source>
        <dbReference type="Proteomes" id="UP001154078"/>
    </source>
</evidence>
<dbReference type="AlphaFoldDB" id="A0A9P0BA81"/>
<organism evidence="11 12">
    <name type="scientific">Brassicogethes aeneus</name>
    <name type="common">Rape pollen beetle</name>
    <name type="synonym">Meligethes aeneus</name>
    <dbReference type="NCBI Taxonomy" id="1431903"/>
    <lineage>
        <taxon>Eukaryota</taxon>
        <taxon>Metazoa</taxon>
        <taxon>Ecdysozoa</taxon>
        <taxon>Arthropoda</taxon>
        <taxon>Hexapoda</taxon>
        <taxon>Insecta</taxon>
        <taxon>Pterygota</taxon>
        <taxon>Neoptera</taxon>
        <taxon>Endopterygota</taxon>
        <taxon>Coleoptera</taxon>
        <taxon>Polyphaga</taxon>
        <taxon>Cucujiformia</taxon>
        <taxon>Nitidulidae</taxon>
        <taxon>Meligethinae</taxon>
        <taxon>Brassicogethes</taxon>
    </lineage>
</organism>
<protein>
    <recommendedName>
        <fullName evidence="13">Aquaporin</fullName>
    </recommendedName>
</protein>
<evidence type="ECO:0000256" key="6">
    <source>
        <dbReference type="ARBA" id="ARBA00022737"/>
    </source>
</evidence>
<dbReference type="SUPFAM" id="SSF81338">
    <property type="entry name" value="Aquaporin-like"/>
    <property type="match status" value="1"/>
</dbReference>
<dbReference type="Gene3D" id="1.20.1080.10">
    <property type="entry name" value="Glycerol uptake facilitator protein"/>
    <property type="match status" value="1"/>
</dbReference>
<evidence type="ECO:0000256" key="2">
    <source>
        <dbReference type="ARBA" id="ARBA00006175"/>
    </source>
</evidence>
<feature type="transmembrane region" description="Helical" evidence="10">
    <location>
        <begin position="27"/>
        <end position="45"/>
    </location>
</feature>
<dbReference type="Pfam" id="PF00230">
    <property type="entry name" value="MIP"/>
    <property type="match status" value="1"/>
</dbReference>
<comment type="similarity">
    <text evidence="2 9">Belongs to the MIP/aquaporin (TC 1.A.8) family.</text>
</comment>
<name>A0A9P0BA81_BRAAE</name>
<reference evidence="11" key="1">
    <citation type="submission" date="2021-12" db="EMBL/GenBank/DDBJ databases">
        <authorList>
            <person name="King R."/>
        </authorList>
    </citation>
    <scope>NUCLEOTIDE SEQUENCE</scope>
</reference>
<comment type="subcellular location">
    <subcellularLocation>
        <location evidence="1">Membrane</location>
        <topology evidence="1">Multi-pass membrane protein</topology>
    </subcellularLocation>
</comment>
<sequence length="101" mass="10839">MLVTPEDKVGALGTNNISSDLTPLQGFLMEAVLTFLLLFVVHAVCDTRRKDIKGSPALAIGFAVAACHLSAIQYTGSSVNPARSFGPAVIMNLWENHWVIV</sequence>
<gene>
    <name evidence="11" type="ORF">MELIAE_LOCUS9247</name>
</gene>
<dbReference type="InterPro" id="IPR023271">
    <property type="entry name" value="Aquaporin-like"/>
</dbReference>
<dbReference type="GO" id="GO:0005886">
    <property type="term" value="C:plasma membrane"/>
    <property type="evidence" value="ECO:0007669"/>
    <property type="project" value="TreeGrafter"/>
</dbReference>
<dbReference type="PRINTS" id="PR00783">
    <property type="entry name" value="MINTRINSICP"/>
</dbReference>
<accession>A0A9P0BA81</accession>